<organism evidence="3">
    <name type="scientific">Strongyloides stercoralis</name>
    <name type="common">Threadworm</name>
    <dbReference type="NCBI Taxonomy" id="6248"/>
    <lineage>
        <taxon>Eukaryota</taxon>
        <taxon>Metazoa</taxon>
        <taxon>Ecdysozoa</taxon>
        <taxon>Nematoda</taxon>
        <taxon>Chromadorea</taxon>
        <taxon>Rhabditida</taxon>
        <taxon>Tylenchina</taxon>
        <taxon>Panagrolaimomorpha</taxon>
        <taxon>Strongyloidoidea</taxon>
        <taxon>Strongyloididae</taxon>
        <taxon>Strongyloides</taxon>
    </lineage>
</organism>
<dbReference type="GO" id="GO:0030991">
    <property type="term" value="C:intraciliary transport particle A"/>
    <property type="evidence" value="ECO:0007669"/>
    <property type="project" value="InterPro"/>
</dbReference>
<feature type="region of interest" description="Disordered" evidence="1">
    <location>
        <begin position="1"/>
        <end position="41"/>
    </location>
</feature>
<dbReference type="Pfam" id="PF15305">
    <property type="entry name" value="IFT43"/>
    <property type="match status" value="1"/>
</dbReference>
<evidence type="ECO:0000313" key="3">
    <source>
        <dbReference type="WBParaSite" id="SSTP_0000500500.1"/>
    </source>
</evidence>
<dbReference type="WBParaSite" id="SSTP_0000500500.1">
    <property type="protein sequence ID" value="SSTP_0000500500.1"/>
    <property type="gene ID" value="SSTP_0000500500"/>
</dbReference>
<keyword evidence="2" id="KW-1185">Reference proteome</keyword>
<feature type="compositionally biased region" description="Basic and acidic residues" evidence="1">
    <location>
        <begin position="85"/>
        <end position="95"/>
    </location>
</feature>
<sequence>MRRRQNVERNNKIESLTTSEDNKDDSNDVMPNIRIKDTNYDNKKKGIKNKLETSGSGIRTFLKKTGQTDLKETLKRPLTGLFRKSPKDGEQKNEEAVQQSNNDSAISNNKESYNTDVIEIHGNITDDSDKIKQDTPPNNRSTSLLSLSIVEAPKLTMNEMNAMYPLELLNNNVYNPYKIDDIDISFLTRFSWLEDEYLDENIPWTWDYLFTNVSYEMREETVNDEDDVDDIYKNATFIA</sequence>
<name>A0A0K0E674_STRER</name>
<protein>
    <submittedName>
        <fullName evidence="3">INCENP_ARK-bind domain-containing protein</fullName>
    </submittedName>
</protein>
<proteinExistence type="predicted"/>
<evidence type="ECO:0000256" key="1">
    <source>
        <dbReference type="SAM" id="MobiDB-lite"/>
    </source>
</evidence>
<dbReference type="AlphaFoldDB" id="A0A0K0E674"/>
<feature type="compositionally biased region" description="Basic and acidic residues" evidence="1">
    <location>
        <begin position="1"/>
        <end position="12"/>
    </location>
</feature>
<evidence type="ECO:0000313" key="2">
    <source>
        <dbReference type="Proteomes" id="UP000035681"/>
    </source>
</evidence>
<dbReference type="WBParaSite" id="TCONS_00012645.p1">
    <property type="protein sequence ID" value="TCONS_00012645.p1"/>
    <property type="gene ID" value="XLOC_008310"/>
</dbReference>
<feature type="compositionally biased region" description="Polar residues" evidence="1">
    <location>
        <begin position="96"/>
        <end position="109"/>
    </location>
</feature>
<accession>A0A0K0E674</accession>
<dbReference type="InterPro" id="IPR029302">
    <property type="entry name" value="IFT43"/>
</dbReference>
<reference evidence="3" key="1">
    <citation type="submission" date="2015-08" db="UniProtKB">
        <authorList>
            <consortium name="WormBaseParasite"/>
        </authorList>
    </citation>
    <scope>IDENTIFICATION</scope>
</reference>
<feature type="region of interest" description="Disordered" evidence="1">
    <location>
        <begin position="76"/>
        <end position="109"/>
    </location>
</feature>
<dbReference type="Proteomes" id="UP000035681">
    <property type="component" value="Unplaced"/>
</dbReference>